<feature type="signal peptide" evidence="1">
    <location>
        <begin position="1"/>
        <end position="37"/>
    </location>
</feature>
<sequence length="411" mass="48028">MKRMCCQLDQTHRMKLLNTAWFFFHFLLTLSQCVAMAVEVPFIPKQILIFGGNGFIGSSTAEHLIEAGHKLTLVSRGNWYWDSASTVMPFVQHIKCNRRETMEQCSELKHYVANIEQFDAVIDFSAYYAETIQESLDLVHRKTKLYIYISTDSVYEVCIKNHTGPTLETDAVRPESEEMRKNFESWDSYGHHKLECEEHLTNFSAGNSALPFVILRLPDVIGPRDNTNRWWYYQLWMKLKYYLEKDIIVPKSSENRLMSMVYVNDVADMIKKLVQNNYPNAYFQTFNLALKETFTLKQFLETMRDQLNATNVSITVEDSPLATRMYPSVKLGPVDTTKAEQILQWAPTKWADVLRETCDFYEKAIASHYFINQRSDMIRMLQNYLTTKPNNVYRALRNVYGLGYPETKDEL</sequence>
<dbReference type="GO" id="GO:0005996">
    <property type="term" value="P:monosaccharide metabolic process"/>
    <property type="evidence" value="ECO:0007669"/>
    <property type="project" value="TreeGrafter"/>
</dbReference>
<organism evidence="3 4">
    <name type="scientific">Biomphalaria pfeifferi</name>
    <name type="common">Bloodfluke planorb</name>
    <name type="synonym">Freshwater snail</name>
    <dbReference type="NCBI Taxonomy" id="112525"/>
    <lineage>
        <taxon>Eukaryota</taxon>
        <taxon>Metazoa</taxon>
        <taxon>Spiralia</taxon>
        <taxon>Lophotrochozoa</taxon>
        <taxon>Mollusca</taxon>
        <taxon>Gastropoda</taxon>
        <taxon>Heterobranchia</taxon>
        <taxon>Euthyneura</taxon>
        <taxon>Panpulmonata</taxon>
        <taxon>Hygrophila</taxon>
        <taxon>Lymnaeoidea</taxon>
        <taxon>Planorbidae</taxon>
        <taxon>Biomphalaria</taxon>
    </lineage>
</organism>
<dbReference type="InterPro" id="IPR001509">
    <property type="entry name" value="Epimerase_deHydtase"/>
</dbReference>
<name>A0AAD8BE72_BIOPF</name>
<dbReference type="Gene3D" id="3.40.50.720">
    <property type="entry name" value="NAD(P)-binding Rossmann-like Domain"/>
    <property type="match status" value="1"/>
</dbReference>
<evidence type="ECO:0000256" key="1">
    <source>
        <dbReference type="SAM" id="SignalP"/>
    </source>
</evidence>
<evidence type="ECO:0000313" key="4">
    <source>
        <dbReference type="Proteomes" id="UP001233172"/>
    </source>
</evidence>
<proteinExistence type="predicted"/>
<evidence type="ECO:0000259" key="2">
    <source>
        <dbReference type="Pfam" id="PF01370"/>
    </source>
</evidence>
<dbReference type="PANTHER" id="PTHR43725">
    <property type="entry name" value="UDP-GLUCOSE 4-EPIMERASE"/>
    <property type="match status" value="1"/>
</dbReference>
<reference evidence="3" key="2">
    <citation type="submission" date="2023-04" db="EMBL/GenBank/DDBJ databases">
        <authorList>
            <person name="Bu L."/>
            <person name="Lu L."/>
            <person name="Laidemitt M.R."/>
            <person name="Zhang S.M."/>
            <person name="Mutuku M."/>
            <person name="Mkoji G."/>
            <person name="Steinauer M."/>
            <person name="Loker E.S."/>
        </authorList>
    </citation>
    <scope>NUCLEOTIDE SEQUENCE</scope>
    <source>
        <strain evidence="3">KasaAsao</strain>
        <tissue evidence="3">Whole Snail</tissue>
    </source>
</reference>
<dbReference type="Proteomes" id="UP001233172">
    <property type="component" value="Unassembled WGS sequence"/>
</dbReference>
<dbReference type="InterPro" id="IPR036291">
    <property type="entry name" value="NAD(P)-bd_dom_sf"/>
</dbReference>
<gene>
    <name evidence="3" type="ORF">Bpfe_017548</name>
</gene>
<feature type="domain" description="NAD-dependent epimerase/dehydratase" evidence="2">
    <location>
        <begin position="47"/>
        <end position="287"/>
    </location>
</feature>
<keyword evidence="1" id="KW-0732">Signal</keyword>
<reference evidence="3" key="1">
    <citation type="journal article" date="2023" name="PLoS Negl. Trop. Dis.">
        <title>A genome sequence for Biomphalaria pfeifferi, the major vector snail for the human-infecting parasite Schistosoma mansoni.</title>
        <authorList>
            <person name="Bu L."/>
            <person name="Lu L."/>
            <person name="Laidemitt M.R."/>
            <person name="Zhang S.M."/>
            <person name="Mutuku M."/>
            <person name="Mkoji G."/>
            <person name="Steinauer M."/>
            <person name="Loker E.S."/>
        </authorList>
    </citation>
    <scope>NUCLEOTIDE SEQUENCE</scope>
    <source>
        <strain evidence="3">KasaAsao</strain>
    </source>
</reference>
<protein>
    <submittedName>
        <fullName evidence="3">Chloroplast stem-loop binding protein of 41 kDa b chloroplastic</fullName>
    </submittedName>
</protein>
<accession>A0AAD8BE72</accession>
<evidence type="ECO:0000313" key="3">
    <source>
        <dbReference type="EMBL" id="KAK0052931.1"/>
    </source>
</evidence>
<dbReference type="PANTHER" id="PTHR43725:SF32">
    <property type="entry name" value="NAD-DEPENDENT EPIMERASE_DEHYDRATASE DOMAIN-CONTAINING PROTEIN"/>
    <property type="match status" value="1"/>
</dbReference>
<dbReference type="Pfam" id="PF01370">
    <property type="entry name" value="Epimerase"/>
    <property type="match status" value="1"/>
</dbReference>
<comment type="caution">
    <text evidence="3">The sequence shown here is derived from an EMBL/GenBank/DDBJ whole genome shotgun (WGS) entry which is preliminary data.</text>
</comment>
<dbReference type="GO" id="GO:0003978">
    <property type="term" value="F:UDP-glucose 4-epimerase activity"/>
    <property type="evidence" value="ECO:0007669"/>
    <property type="project" value="TreeGrafter"/>
</dbReference>
<dbReference type="EMBL" id="JASAOG010000090">
    <property type="protein sequence ID" value="KAK0052931.1"/>
    <property type="molecule type" value="Genomic_DNA"/>
</dbReference>
<dbReference type="AlphaFoldDB" id="A0AAD8BE72"/>
<keyword evidence="4" id="KW-1185">Reference proteome</keyword>
<feature type="chain" id="PRO_5041975378" evidence="1">
    <location>
        <begin position="38"/>
        <end position="411"/>
    </location>
</feature>
<dbReference type="SUPFAM" id="SSF51735">
    <property type="entry name" value="NAD(P)-binding Rossmann-fold domains"/>
    <property type="match status" value="1"/>
</dbReference>
<dbReference type="GO" id="GO:0005829">
    <property type="term" value="C:cytosol"/>
    <property type="evidence" value="ECO:0007669"/>
    <property type="project" value="TreeGrafter"/>
</dbReference>